<evidence type="ECO:0000256" key="16">
    <source>
        <dbReference type="PIRSR" id="PIRSR637359-1"/>
    </source>
</evidence>
<evidence type="ECO:0000256" key="18">
    <source>
        <dbReference type="PIRSR" id="PIRSR637359-3"/>
    </source>
</evidence>
<feature type="domain" description="Heparan sulphate-N-deacetylase deacetylase" evidence="21">
    <location>
        <begin position="286"/>
        <end position="490"/>
    </location>
</feature>
<evidence type="ECO:0000256" key="17">
    <source>
        <dbReference type="PIRSR" id="PIRSR637359-2"/>
    </source>
</evidence>
<organism evidence="23 24">
    <name type="scientific">Anabas testudineus</name>
    <name type="common">Climbing perch</name>
    <name type="synonym">Anthias testudineus</name>
    <dbReference type="NCBI Taxonomy" id="64144"/>
    <lineage>
        <taxon>Eukaryota</taxon>
        <taxon>Metazoa</taxon>
        <taxon>Chordata</taxon>
        <taxon>Craniata</taxon>
        <taxon>Vertebrata</taxon>
        <taxon>Euteleostomi</taxon>
        <taxon>Actinopterygii</taxon>
        <taxon>Neopterygii</taxon>
        <taxon>Teleostei</taxon>
        <taxon>Neoteleostei</taxon>
        <taxon>Acanthomorphata</taxon>
        <taxon>Anabantaria</taxon>
        <taxon>Anabantiformes</taxon>
        <taxon>Anabantoidei</taxon>
        <taxon>Anabantidae</taxon>
        <taxon>Anabas</taxon>
    </lineage>
</organism>
<evidence type="ECO:0000256" key="8">
    <source>
        <dbReference type="ARBA" id="ARBA00022801"/>
    </source>
</evidence>
<keyword evidence="11" id="KW-0333">Golgi apparatus</keyword>
<evidence type="ECO:0000256" key="10">
    <source>
        <dbReference type="ARBA" id="ARBA00022989"/>
    </source>
</evidence>
<protein>
    <recommendedName>
        <fullName evidence="5">[heparan sulfate]-glucosamine N-sulfotransferase</fullName>
        <ecNumber evidence="5">2.8.2.8</ecNumber>
    </recommendedName>
</protein>
<dbReference type="UniPathway" id="UPA00756"/>
<evidence type="ECO:0000259" key="21">
    <source>
        <dbReference type="Pfam" id="PF12062"/>
    </source>
</evidence>
<dbReference type="AlphaFoldDB" id="A0A7N6F5M2"/>
<keyword evidence="10" id="KW-1133">Transmembrane helix</keyword>
<dbReference type="PANTHER" id="PTHR10605">
    <property type="entry name" value="HEPARAN SULFATE SULFOTRANSFERASE"/>
    <property type="match status" value="1"/>
</dbReference>
<dbReference type="InterPro" id="IPR000863">
    <property type="entry name" value="Sulfotransferase_dom"/>
</dbReference>
<evidence type="ECO:0000313" key="24">
    <source>
        <dbReference type="Proteomes" id="UP000265040"/>
    </source>
</evidence>
<name>A0A7N6F5M2_ANATE</name>
<evidence type="ECO:0000256" key="15">
    <source>
        <dbReference type="ARBA" id="ARBA00023268"/>
    </source>
</evidence>
<evidence type="ECO:0000256" key="11">
    <source>
        <dbReference type="ARBA" id="ARBA00023034"/>
    </source>
</evidence>
<reference evidence="23" key="2">
    <citation type="submission" date="2025-08" db="UniProtKB">
        <authorList>
            <consortium name="Ensembl"/>
        </authorList>
    </citation>
    <scope>IDENTIFICATION</scope>
</reference>
<evidence type="ECO:0000259" key="22">
    <source>
        <dbReference type="Pfam" id="PF25119"/>
    </source>
</evidence>
<feature type="binding site" evidence="17">
    <location>
        <position position="687"/>
    </location>
    <ligand>
        <name>3'-phosphoadenylyl sulfate</name>
        <dbReference type="ChEBI" id="CHEBI:58339"/>
    </ligand>
</feature>
<evidence type="ECO:0000256" key="4">
    <source>
        <dbReference type="ARBA" id="ARBA00010420"/>
    </source>
</evidence>
<feature type="chain" id="PRO_5030674265" description="[heparan sulfate]-glucosamine N-sulfotransferase" evidence="19">
    <location>
        <begin position="26"/>
        <end position="809"/>
    </location>
</feature>
<evidence type="ECO:0000256" key="14">
    <source>
        <dbReference type="ARBA" id="ARBA00023180"/>
    </source>
</evidence>
<evidence type="ECO:0000256" key="19">
    <source>
        <dbReference type="SAM" id="SignalP"/>
    </source>
</evidence>
<dbReference type="GO" id="GO:0015016">
    <property type="term" value="F:heparan sulfate N-sulfotransferase activity"/>
    <property type="evidence" value="ECO:0007669"/>
    <property type="project" value="UniProtKB-EC"/>
</dbReference>
<keyword evidence="6" id="KW-0808">Transferase</keyword>
<dbReference type="Pfam" id="PF12062">
    <property type="entry name" value="HSNSD-CE"/>
    <property type="match status" value="1"/>
</dbReference>
<keyword evidence="12" id="KW-0472">Membrane</keyword>
<comment type="pathway">
    <text evidence="3">Glycan metabolism; heparan sulfate biosynthesis.</text>
</comment>
<feature type="signal peptide" evidence="19">
    <location>
        <begin position="1"/>
        <end position="25"/>
    </location>
</feature>
<dbReference type="UniPathway" id="UPA00862"/>
<evidence type="ECO:0000256" key="13">
    <source>
        <dbReference type="ARBA" id="ARBA00023157"/>
    </source>
</evidence>
<dbReference type="PANTHER" id="PTHR10605:SF45">
    <property type="entry name" value="BIFUNCTIONAL HEPARAN SULFATE N-DEACETYLASE_N-SULFOTRANSFERASE 4"/>
    <property type="match status" value="1"/>
</dbReference>
<dbReference type="InterPro" id="IPR037359">
    <property type="entry name" value="NST/OST"/>
</dbReference>
<dbReference type="GeneTree" id="ENSGT00940000157168"/>
<keyword evidence="7" id="KW-0812">Transmembrane</keyword>
<keyword evidence="19" id="KW-0732">Signal</keyword>
<dbReference type="GO" id="GO:0015012">
    <property type="term" value="P:heparan sulfate proteoglycan biosynthetic process"/>
    <property type="evidence" value="ECO:0007669"/>
    <property type="project" value="UniProtKB-UniPathway"/>
</dbReference>
<proteinExistence type="inferred from homology"/>
<feature type="active site" description="For sulfotransferase activity" evidence="16">
    <location>
        <position position="589"/>
    </location>
</feature>
<keyword evidence="15" id="KW-0511">Multifunctional enzyme</keyword>
<dbReference type="InterPro" id="IPR056793">
    <property type="entry name" value="HSNSD_N"/>
</dbReference>
<dbReference type="EC" id="2.8.2.8" evidence="5"/>
<evidence type="ECO:0000259" key="20">
    <source>
        <dbReference type="Pfam" id="PF00685"/>
    </source>
</evidence>
<comment type="similarity">
    <text evidence="4">Belongs to the sulfotransferase 1 family. NDST subfamily.</text>
</comment>
<keyword evidence="9" id="KW-0735">Signal-anchor</keyword>
<feature type="domain" description="Sulfotransferase" evidence="20">
    <location>
        <begin position="580"/>
        <end position="691"/>
    </location>
</feature>
<dbReference type="Pfam" id="PF25119">
    <property type="entry name" value="HSNSD_N"/>
    <property type="match status" value="1"/>
</dbReference>
<dbReference type="GO" id="GO:0000139">
    <property type="term" value="C:Golgi membrane"/>
    <property type="evidence" value="ECO:0007669"/>
    <property type="project" value="UniProtKB-SubCell"/>
</dbReference>
<feature type="binding site" evidence="17">
    <location>
        <begin position="748"/>
        <end position="752"/>
    </location>
    <ligand>
        <name>3'-phosphoadenylyl sulfate</name>
        <dbReference type="ChEBI" id="CHEBI:58339"/>
    </ligand>
</feature>
<dbReference type="Ensembl" id="ENSATET00000067349.1">
    <property type="protein sequence ID" value="ENSATEP00000037143.1"/>
    <property type="gene ID" value="ENSATEG00000017903.2"/>
</dbReference>
<feature type="disulfide bond" evidence="18">
    <location>
        <begin position="733"/>
        <end position="743"/>
    </location>
</feature>
<comment type="pathway">
    <text evidence="2">Glycan metabolism; heparin biosynthesis.</text>
</comment>
<evidence type="ECO:0000256" key="9">
    <source>
        <dbReference type="ARBA" id="ARBA00022968"/>
    </source>
</evidence>
<keyword evidence="24" id="KW-1185">Reference proteome</keyword>
<reference evidence="23" key="3">
    <citation type="submission" date="2025-09" db="UniProtKB">
        <authorList>
            <consortium name="Ensembl"/>
        </authorList>
    </citation>
    <scope>IDENTIFICATION</scope>
</reference>
<sequence>MLLLLLASCCLLSLLLSAYFLFTNSSPSMQLGQSPEPACAQPLSMSPYRQLPYPYPPNPPHTHVHTDPVVLVLVESQYSQLGQDIFRMEIASGKGDLPPLTEKGRGRYSLIIYENLLKYAHADTWNRQLLHQYCTEYRVGIIGFYRSTENSPPLLKLRGLPLVLRTNQALWDCCVMSSSPLLHLTKPGTDRGALPGEDWTTFSSNHSTYQAVLHARAKEGVGVGSGDNPGPGFSLGHQATVVQDMGLYDGVRRVLFGQGLGYWLHRLILVDAISYLTDRKLTLGLDRHILVDIDDIFVGKEGTRMNAKDVKTLLDTQKQLRSQISNFTFNLGFSGKFYHTGTAEEDEGDDLLLKYVDEFWWFPHMWSHMQPHLFHNESSLLEQMVLNKEFALEHNIPVDMGYAVAPHHSGVYPVHLQLYEAWRRVWNIRVTSTEEYPHLKPARYRKGFIHNSIMVLPRQTCGLFTHTIYYKEYPGGPKELDKSIRGGELFLTVLLNPISIFMTHLSNYGNDRLGLYTFVHLASFLHSWTNLKLHTLPPLQLAHKYFQLFPEQRNPLWQNPCDDKRHKDIWSKEKTCDRLPKFMVIGPQKTGTTALYLFLLMHPSISSNFPSPKTYEEVQFFNTNNYHKGIDWYMEFFPVPSNVSTDFLFEKSANYFPSEETPRRAAALLPKAKIITLLINPSDRAYSWYQVHGHQLRTDPAAVMDEVQKFLGVTPHFNYSQALTFDPQKGFWCQLLEGGKTKCLGKSKGRKYPPMEPEARAYLSRYYREHNVELSKLLHRLGQPLPSWLREELQKVSSIKLHVTHLTSM</sequence>
<dbReference type="Pfam" id="PF00685">
    <property type="entry name" value="Sulfotransfer_1"/>
    <property type="match status" value="1"/>
</dbReference>
<dbReference type="Proteomes" id="UP000265040">
    <property type="component" value="Chromosome 1"/>
</dbReference>
<evidence type="ECO:0000256" key="7">
    <source>
        <dbReference type="ARBA" id="ARBA00022692"/>
    </source>
</evidence>
<keyword evidence="8" id="KW-0378">Hydrolase</keyword>
<dbReference type="Gene3D" id="3.40.50.300">
    <property type="entry name" value="P-loop containing nucleotide triphosphate hydrolases"/>
    <property type="match status" value="2"/>
</dbReference>
<evidence type="ECO:0000256" key="1">
    <source>
        <dbReference type="ARBA" id="ARBA00004323"/>
    </source>
</evidence>
<dbReference type="SUPFAM" id="SSF52540">
    <property type="entry name" value="P-loop containing nucleoside triphosphate hydrolases"/>
    <property type="match status" value="1"/>
</dbReference>
<keyword evidence="13 18" id="KW-1015">Disulfide bond</keyword>
<gene>
    <name evidence="23" type="primary">NDST3</name>
</gene>
<dbReference type="GO" id="GO:0030210">
    <property type="term" value="P:heparin proteoglycan biosynthetic process"/>
    <property type="evidence" value="ECO:0007669"/>
    <property type="project" value="UniProtKB-UniPathway"/>
</dbReference>
<evidence type="ECO:0000313" key="23">
    <source>
        <dbReference type="Ensembl" id="ENSATEP00000037143.1"/>
    </source>
</evidence>
<dbReference type="GO" id="GO:0016787">
    <property type="term" value="F:hydrolase activity"/>
    <property type="evidence" value="ECO:0007669"/>
    <property type="project" value="UniProtKB-KW"/>
</dbReference>
<comment type="subcellular location">
    <subcellularLocation>
        <location evidence="1">Golgi apparatus membrane</location>
        <topology evidence="1">Single-pass type II membrane protein</topology>
    </subcellularLocation>
</comment>
<dbReference type="InterPro" id="IPR021930">
    <property type="entry name" value="Heparan_SO4_deacetylase_dom"/>
</dbReference>
<feature type="binding site" evidence="17">
    <location>
        <position position="732"/>
    </location>
    <ligand>
        <name>3'-phosphoadenylyl sulfate</name>
        <dbReference type="ChEBI" id="CHEBI:58339"/>
    </ligand>
</feature>
<evidence type="ECO:0000256" key="12">
    <source>
        <dbReference type="ARBA" id="ARBA00023136"/>
    </source>
</evidence>
<accession>A0A7N6F5M2</accession>
<keyword evidence="14" id="KW-0325">Glycoprotein</keyword>
<dbReference type="GO" id="GO:0019213">
    <property type="term" value="F:deacetylase activity"/>
    <property type="evidence" value="ECO:0007669"/>
    <property type="project" value="TreeGrafter"/>
</dbReference>
<evidence type="ECO:0000256" key="6">
    <source>
        <dbReference type="ARBA" id="ARBA00022679"/>
    </source>
</evidence>
<evidence type="ECO:0000256" key="2">
    <source>
        <dbReference type="ARBA" id="ARBA00004841"/>
    </source>
</evidence>
<dbReference type="InterPro" id="IPR027417">
    <property type="entry name" value="P-loop_NTPase"/>
</dbReference>
<evidence type="ECO:0000256" key="3">
    <source>
        <dbReference type="ARBA" id="ARBA00005093"/>
    </source>
</evidence>
<evidence type="ECO:0000256" key="5">
    <source>
        <dbReference type="ARBA" id="ARBA00012979"/>
    </source>
</evidence>
<feature type="domain" description="Heparan sulfate-N-deacetylase N-terminal" evidence="22">
    <location>
        <begin position="66"/>
        <end position="276"/>
    </location>
</feature>
<reference evidence="23" key="1">
    <citation type="submission" date="2021-04" db="EMBL/GenBank/DDBJ databases">
        <authorList>
            <consortium name="Wellcome Sanger Institute Data Sharing"/>
        </authorList>
    </citation>
    <scope>NUCLEOTIDE SEQUENCE [LARGE SCALE GENOMIC DNA]</scope>
</reference>